<evidence type="ECO:0000313" key="2">
    <source>
        <dbReference type="EMBL" id="MCG2617918.1"/>
    </source>
</evidence>
<dbReference type="RefSeq" id="WP_237876865.1">
    <property type="nucleotide sequence ID" value="NZ_JAKLTR010000028.1"/>
</dbReference>
<keyword evidence="3" id="KW-1185">Reference proteome</keyword>
<accession>A0ABS9L023</accession>
<dbReference type="EMBL" id="JAKLTR010000028">
    <property type="protein sequence ID" value="MCG2617918.1"/>
    <property type="molecule type" value="Genomic_DNA"/>
</dbReference>
<proteinExistence type="predicted"/>
<reference evidence="2" key="1">
    <citation type="submission" date="2022-01" db="EMBL/GenBank/DDBJ databases">
        <authorList>
            <person name="Jo J.-H."/>
            <person name="Im W.-T."/>
        </authorList>
    </citation>
    <scope>NUCLEOTIDE SEQUENCE</scope>
    <source>
        <strain evidence="2">NA20</strain>
    </source>
</reference>
<name>A0ABS9L023_9BACT</name>
<dbReference type="Proteomes" id="UP001165367">
    <property type="component" value="Unassembled WGS sequence"/>
</dbReference>
<feature type="transmembrane region" description="Helical" evidence="1">
    <location>
        <begin position="91"/>
        <end position="114"/>
    </location>
</feature>
<evidence type="ECO:0000313" key="3">
    <source>
        <dbReference type="Proteomes" id="UP001165367"/>
    </source>
</evidence>
<keyword evidence="1" id="KW-0812">Transmembrane</keyword>
<feature type="transmembrane region" description="Helical" evidence="1">
    <location>
        <begin position="40"/>
        <end position="57"/>
    </location>
</feature>
<keyword evidence="1" id="KW-0472">Membrane</keyword>
<keyword evidence="1" id="KW-1133">Transmembrane helix</keyword>
<protein>
    <submittedName>
        <fullName evidence="2">Uncharacterized protein</fullName>
    </submittedName>
</protein>
<feature type="transmembrane region" description="Helical" evidence="1">
    <location>
        <begin position="120"/>
        <end position="139"/>
    </location>
</feature>
<gene>
    <name evidence="2" type="ORF">LZZ85_26690</name>
</gene>
<comment type="caution">
    <text evidence="2">The sequence shown here is derived from an EMBL/GenBank/DDBJ whole genome shotgun (WGS) entry which is preliminary data.</text>
</comment>
<feature type="transmembrane region" description="Helical" evidence="1">
    <location>
        <begin position="63"/>
        <end position="84"/>
    </location>
</feature>
<organism evidence="2 3">
    <name type="scientific">Terrimonas ginsenosidimutans</name>
    <dbReference type="NCBI Taxonomy" id="2908004"/>
    <lineage>
        <taxon>Bacteria</taxon>
        <taxon>Pseudomonadati</taxon>
        <taxon>Bacteroidota</taxon>
        <taxon>Chitinophagia</taxon>
        <taxon>Chitinophagales</taxon>
        <taxon>Chitinophagaceae</taxon>
        <taxon>Terrimonas</taxon>
    </lineage>
</organism>
<sequence>MSNEQTPVTNNNDVIADHFDELRQIELEGYELAVKKARNALFLVAGLILFWELYASYRDAGSLDFTVTAFAVIVSGIFVALALWTKKKPYTALVSGIIAFILYKLLVIAANGYIEGGEGIVKGLMSGIIFTVVIFVQLFRPLSDAKELQRAKEEKIAK</sequence>
<evidence type="ECO:0000256" key="1">
    <source>
        <dbReference type="SAM" id="Phobius"/>
    </source>
</evidence>